<proteinExistence type="predicted"/>
<organism evidence="1 2">
    <name type="scientific">Naganishia friedmannii</name>
    <dbReference type="NCBI Taxonomy" id="89922"/>
    <lineage>
        <taxon>Eukaryota</taxon>
        <taxon>Fungi</taxon>
        <taxon>Dikarya</taxon>
        <taxon>Basidiomycota</taxon>
        <taxon>Agaricomycotina</taxon>
        <taxon>Tremellomycetes</taxon>
        <taxon>Filobasidiales</taxon>
        <taxon>Filobasidiaceae</taxon>
        <taxon>Naganishia</taxon>
    </lineage>
</organism>
<accession>A0ACC2UVH8</accession>
<reference evidence="1" key="1">
    <citation type="submission" date="2023-04" db="EMBL/GenBank/DDBJ databases">
        <title>Draft Genome sequencing of Naganishia species isolated from polar environments using Oxford Nanopore Technology.</title>
        <authorList>
            <person name="Leo P."/>
            <person name="Venkateswaran K."/>
        </authorList>
    </citation>
    <scope>NUCLEOTIDE SEQUENCE</scope>
    <source>
        <strain evidence="1">MNA-CCFEE 5423</strain>
    </source>
</reference>
<comment type="caution">
    <text evidence="1">The sequence shown here is derived from an EMBL/GenBank/DDBJ whole genome shotgun (WGS) entry which is preliminary data.</text>
</comment>
<dbReference type="Proteomes" id="UP001227268">
    <property type="component" value="Unassembled WGS sequence"/>
</dbReference>
<evidence type="ECO:0000313" key="1">
    <source>
        <dbReference type="EMBL" id="KAJ9091059.1"/>
    </source>
</evidence>
<protein>
    <submittedName>
        <fullName evidence="1">Uncharacterized protein</fullName>
    </submittedName>
</protein>
<sequence length="323" mass="36867">MAYELPEGYTREMLNQVEQEERDLLPGITPLMDEPRESWRASDTVWIAIAEFVCQFDMRLPSSAIPPQAYDTTSHRCKPAPFARCIVYRVLRFGRAWSDSGYSDKPMGTVTEADEPYGCVPMKTFRMALGLHQIELNTAFSATLLLQQNQAAKRKRNLNLESETLKHTIEQLRLARVRDKRDCDESIQALRDESKQLKDGLQRERKTRDEAARTLASQHQQRIENAGLALGRLKMNVEWFTGRKGSIPVTWNNRRHVGHAYEDMMFGAVLEKGAGYNEEGMCKFRQKFPQKSCREVLAAVKECGKEAGKIKSRNGKRKAPPSA</sequence>
<dbReference type="EMBL" id="JASBWT010000066">
    <property type="protein sequence ID" value="KAJ9091059.1"/>
    <property type="molecule type" value="Genomic_DNA"/>
</dbReference>
<name>A0ACC2UVH8_9TREE</name>
<keyword evidence="2" id="KW-1185">Reference proteome</keyword>
<gene>
    <name evidence="1" type="ORF">QFC21_007327</name>
</gene>
<evidence type="ECO:0000313" key="2">
    <source>
        <dbReference type="Proteomes" id="UP001227268"/>
    </source>
</evidence>